<feature type="domain" description="PDZ" evidence="1">
    <location>
        <begin position="7"/>
        <end position="70"/>
    </location>
</feature>
<proteinExistence type="predicted"/>
<evidence type="ECO:0000313" key="2">
    <source>
        <dbReference type="EMBL" id="KAH0567794.1"/>
    </source>
</evidence>
<evidence type="ECO:0000313" key="3">
    <source>
        <dbReference type="Proteomes" id="UP000826195"/>
    </source>
</evidence>
<dbReference type="Proteomes" id="UP000826195">
    <property type="component" value="Unassembled WGS sequence"/>
</dbReference>
<dbReference type="InterPro" id="IPR001478">
    <property type="entry name" value="PDZ"/>
</dbReference>
<dbReference type="SUPFAM" id="SSF50156">
    <property type="entry name" value="PDZ domain-like"/>
    <property type="match status" value="1"/>
</dbReference>
<name>A0AAV7J695_COTGL</name>
<keyword evidence="3" id="KW-1185">Reference proteome</keyword>
<dbReference type="Gene3D" id="2.30.42.10">
    <property type="match status" value="1"/>
</dbReference>
<dbReference type="EMBL" id="JAHXZJ010000001">
    <property type="protein sequence ID" value="KAH0567794.1"/>
    <property type="molecule type" value="Genomic_DNA"/>
</dbReference>
<dbReference type="AlphaFoldDB" id="A0AAV7J695"/>
<sequence length="70" mass="7617">MKEEKKIAQIKKSTVGSGLGISLEGTVDVENGKEVRPHHYIRSILPEGPVGVSGILRSADELLEIEFSNE</sequence>
<comment type="caution">
    <text evidence="2">The sequence shown here is derived from an EMBL/GenBank/DDBJ whole genome shotgun (WGS) entry which is preliminary data.</text>
</comment>
<accession>A0AAV7J695</accession>
<dbReference type="PROSITE" id="PS50106">
    <property type="entry name" value="PDZ"/>
    <property type="match status" value="1"/>
</dbReference>
<dbReference type="InterPro" id="IPR051342">
    <property type="entry name" value="PDZ_scaffold"/>
</dbReference>
<protein>
    <recommendedName>
        <fullName evidence="1">PDZ domain-containing protein</fullName>
    </recommendedName>
</protein>
<dbReference type="PANTHER" id="PTHR19964:SF92">
    <property type="entry name" value="PATJ HOMOLOG"/>
    <property type="match status" value="1"/>
</dbReference>
<reference evidence="2 3" key="1">
    <citation type="journal article" date="2021" name="J. Hered.">
        <title>A chromosome-level genome assembly of the parasitoid wasp, Cotesia glomerata (Hymenoptera: Braconidae).</title>
        <authorList>
            <person name="Pinto B.J."/>
            <person name="Weis J.J."/>
            <person name="Gamble T."/>
            <person name="Ode P.J."/>
            <person name="Paul R."/>
            <person name="Zaspel J.M."/>
        </authorList>
    </citation>
    <scope>NUCLEOTIDE SEQUENCE [LARGE SCALE GENOMIC DNA]</scope>
    <source>
        <strain evidence="2">CgM1</strain>
    </source>
</reference>
<organism evidence="2 3">
    <name type="scientific">Cotesia glomerata</name>
    <name type="common">Lepidopteran parasitic wasp</name>
    <name type="synonym">Apanteles glomeratus</name>
    <dbReference type="NCBI Taxonomy" id="32391"/>
    <lineage>
        <taxon>Eukaryota</taxon>
        <taxon>Metazoa</taxon>
        <taxon>Ecdysozoa</taxon>
        <taxon>Arthropoda</taxon>
        <taxon>Hexapoda</taxon>
        <taxon>Insecta</taxon>
        <taxon>Pterygota</taxon>
        <taxon>Neoptera</taxon>
        <taxon>Endopterygota</taxon>
        <taxon>Hymenoptera</taxon>
        <taxon>Apocrita</taxon>
        <taxon>Ichneumonoidea</taxon>
        <taxon>Braconidae</taxon>
        <taxon>Microgastrinae</taxon>
        <taxon>Cotesia</taxon>
    </lineage>
</organism>
<dbReference type="PANTHER" id="PTHR19964">
    <property type="entry name" value="MULTIPLE PDZ DOMAIN PROTEIN"/>
    <property type="match status" value="1"/>
</dbReference>
<evidence type="ECO:0000259" key="1">
    <source>
        <dbReference type="PROSITE" id="PS50106"/>
    </source>
</evidence>
<dbReference type="InterPro" id="IPR036034">
    <property type="entry name" value="PDZ_sf"/>
</dbReference>
<gene>
    <name evidence="2" type="ORF">KQX54_013980</name>
</gene>